<evidence type="ECO:0000313" key="3">
    <source>
        <dbReference type="Proteomes" id="UP000321798"/>
    </source>
</evidence>
<dbReference type="EMBL" id="BKAL01000008">
    <property type="protein sequence ID" value="GEP69721.1"/>
    <property type="molecule type" value="Genomic_DNA"/>
</dbReference>
<dbReference type="RefSeq" id="WP_179561749.1">
    <property type="nucleotide sequence ID" value="NZ_BAABBJ010000001.1"/>
</dbReference>
<evidence type="ECO:0000256" key="1">
    <source>
        <dbReference type="SAM" id="SignalP"/>
    </source>
</evidence>
<sequence length="47" mass="4501">MRRVAVSNKHVVAVATLLVALAAGMVAGSAVAAEAGGTPTAPVTQGE</sequence>
<reference evidence="2 3" key="1">
    <citation type="submission" date="2019-07" db="EMBL/GenBank/DDBJ databases">
        <title>Whole genome shotgun sequence of Cellulomonas soli NBRC 109434.</title>
        <authorList>
            <person name="Hosoyama A."/>
            <person name="Uohara A."/>
            <person name="Ohji S."/>
            <person name="Ichikawa N."/>
        </authorList>
    </citation>
    <scope>NUCLEOTIDE SEQUENCE [LARGE SCALE GENOMIC DNA]</scope>
    <source>
        <strain evidence="2 3">NBRC 109434</strain>
    </source>
</reference>
<protein>
    <submittedName>
        <fullName evidence="2">Uncharacterized protein</fullName>
    </submittedName>
</protein>
<dbReference type="Proteomes" id="UP000321798">
    <property type="component" value="Unassembled WGS sequence"/>
</dbReference>
<evidence type="ECO:0000313" key="2">
    <source>
        <dbReference type="EMBL" id="GEP69721.1"/>
    </source>
</evidence>
<gene>
    <name evidence="2" type="ORF">CSO01_24360</name>
</gene>
<keyword evidence="1" id="KW-0732">Signal</keyword>
<organism evidence="2 3">
    <name type="scientific">Cellulomonas soli</name>
    <dbReference type="NCBI Taxonomy" id="931535"/>
    <lineage>
        <taxon>Bacteria</taxon>
        <taxon>Bacillati</taxon>
        <taxon>Actinomycetota</taxon>
        <taxon>Actinomycetes</taxon>
        <taxon>Micrococcales</taxon>
        <taxon>Cellulomonadaceae</taxon>
        <taxon>Cellulomonas</taxon>
    </lineage>
</organism>
<comment type="caution">
    <text evidence="2">The sequence shown here is derived from an EMBL/GenBank/DDBJ whole genome shotgun (WGS) entry which is preliminary data.</text>
</comment>
<accession>A0A512PET2</accession>
<proteinExistence type="predicted"/>
<name>A0A512PET2_9CELL</name>
<feature type="chain" id="PRO_5021727490" evidence="1">
    <location>
        <begin position="33"/>
        <end position="47"/>
    </location>
</feature>
<keyword evidence="3" id="KW-1185">Reference proteome</keyword>
<feature type="signal peptide" evidence="1">
    <location>
        <begin position="1"/>
        <end position="32"/>
    </location>
</feature>
<dbReference type="AlphaFoldDB" id="A0A512PET2"/>